<sequence>MLPAAQSLAPSCSAAHWHLSRALKSDRTAALDRGQLSSAQTRIVLVFGVINACTVLQSPTVSPETSSDPQRNRESGSSSSSKYWSPKARDRGSAGDTRANEGVSPDEDSVVGRVERSTD</sequence>
<gene>
    <name evidence="2" type="ORF">AXG93_2415s1260</name>
</gene>
<dbReference type="AlphaFoldDB" id="A0A176VUV9"/>
<reference evidence="2" key="1">
    <citation type="submission" date="2016-03" db="EMBL/GenBank/DDBJ databases">
        <title>Mechanisms controlling the formation of the plant cell surface in tip-growing cells are functionally conserved among land plants.</title>
        <authorList>
            <person name="Honkanen S."/>
            <person name="Jones V.A."/>
            <person name="Morieri G."/>
            <person name="Champion C."/>
            <person name="Hetherington A.J."/>
            <person name="Kelly S."/>
            <person name="Saint-Marcoux D."/>
            <person name="Proust H."/>
            <person name="Prescott H."/>
            <person name="Dolan L."/>
        </authorList>
    </citation>
    <scope>NUCLEOTIDE SEQUENCE [LARGE SCALE GENOMIC DNA]</scope>
    <source>
        <tissue evidence="2">Whole gametophyte</tissue>
    </source>
</reference>
<comment type="caution">
    <text evidence="2">The sequence shown here is derived from an EMBL/GenBank/DDBJ whole genome shotgun (WGS) entry which is preliminary data.</text>
</comment>
<organism evidence="2 3">
    <name type="scientific">Marchantia polymorpha subsp. ruderalis</name>
    <dbReference type="NCBI Taxonomy" id="1480154"/>
    <lineage>
        <taxon>Eukaryota</taxon>
        <taxon>Viridiplantae</taxon>
        <taxon>Streptophyta</taxon>
        <taxon>Embryophyta</taxon>
        <taxon>Marchantiophyta</taxon>
        <taxon>Marchantiopsida</taxon>
        <taxon>Marchantiidae</taxon>
        <taxon>Marchantiales</taxon>
        <taxon>Marchantiaceae</taxon>
        <taxon>Marchantia</taxon>
    </lineage>
</organism>
<evidence type="ECO:0000256" key="1">
    <source>
        <dbReference type="SAM" id="MobiDB-lite"/>
    </source>
</evidence>
<dbReference type="EMBL" id="LVLJ01002571">
    <property type="protein sequence ID" value="OAE24547.1"/>
    <property type="molecule type" value="Genomic_DNA"/>
</dbReference>
<evidence type="ECO:0000313" key="3">
    <source>
        <dbReference type="Proteomes" id="UP000077202"/>
    </source>
</evidence>
<evidence type="ECO:0000313" key="2">
    <source>
        <dbReference type="EMBL" id="OAE24547.1"/>
    </source>
</evidence>
<feature type="region of interest" description="Disordered" evidence="1">
    <location>
        <begin position="58"/>
        <end position="119"/>
    </location>
</feature>
<dbReference type="Proteomes" id="UP000077202">
    <property type="component" value="Unassembled WGS sequence"/>
</dbReference>
<proteinExistence type="predicted"/>
<name>A0A176VUV9_MARPO</name>
<protein>
    <submittedName>
        <fullName evidence="2">Uncharacterized protein</fullName>
    </submittedName>
</protein>
<keyword evidence="3" id="KW-1185">Reference proteome</keyword>
<accession>A0A176VUV9</accession>
<feature type="compositionally biased region" description="Polar residues" evidence="1">
    <location>
        <begin position="58"/>
        <end position="69"/>
    </location>
</feature>